<proteinExistence type="predicted"/>
<evidence type="ECO:0000313" key="2">
    <source>
        <dbReference type="Proteomes" id="UP000251960"/>
    </source>
</evidence>
<evidence type="ECO:0000313" key="1">
    <source>
        <dbReference type="EMBL" id="PWZ13676.1"/>
    </source>
</evidence>
<name>A0A3L6DY83_MAIZE</name>
<dbReference type="EMBL" id="NCVQ01000008">
    <property type="protein sequence ID" value="PWZ13676.1"/>
    <property type="molecule type" value="Genomic_DNA"/>
</dbReference>
<dbReference type="Proteomes" id="UP000251960">
    <property type="component" value="Chromosome 7"/>
</dbReference>
<organism evidence="1 2">
    <name type="scientific">Zea mays</name>
    <name type="common">Maize</name>
    <dbReference type="NCBI Taxonomy" id="4577"/>
    <lineage>
        <taxon>Eukaryota</taxon>
        <taxon>Viridiplantae</taxon>
        <taxon>Streptophyta</taxon>
        <taxon>Embryophyta</taxon>
        <taxon>Tracheophyta</taxon>
        <taxon>Spermatophyta</taxon>
        <taxon>Magnoliopsida</taxon>
        <taxon>Liliopsida</taxon>
        <taxon>Poales</taxon>
        <taxon>Poaceae</taxon>
        <taxon>PACMAD clade</taxon>
        <taxon>Panicoideae</taxon>
        <taxon>Andropogonodae</taxon>
        <taxon>Andropogoneae</taxon>
        <taxon>Tripsacinae</taxon>
        <taxon>Zea</taxon>
    </lineage>
</organism>
<dbReference type="AlphaFoldDB" id="A0A3L6DY83"/>
<protein>
    <submittedName>
        <fullName evidence="1">Uncharacterized protein</fullName>
    </submittedName>
</protein>
<gene>
    <name evidence="1" type="ORF">Zm00014a_043559</name>
</gene>
<sequence length="243" mass="26016">MALGLSSALPPGYCIPLCWWLPSTWSTASSTRCPALCSPGESRPGCTEPFPGRLLACYRVPGSSSVAAHAPCSVSLSTRLGTPSLLVVHVLANVRCLARRAPSFLRAMAAVVVFSCAWRSSSSPMDARSIFPNRASLYWPEFPGPTPCCARLGRPCWPRRLPGRGQFWPMPPSRPGFWCASLLPDSADRRRSLPVTSGRVGRGCYLQLTGMLLGLACAMALIATLSRLPGLLLSCPVLVTVIC</sequence>
<accession>A0A3L6DY83</accession>
<reference evidence="1 2" key="1">
    <citation type="journal article" date="2018" name="Nat. Genet.">
        <title>Extensive intraspecific gene order and gene structural variations between Mo17 and other maize genomes.</title>
        <authorList>
            <person name="Sun S."/>
            <person name="Zhou Y."/>
            <person name="Chen J."/>
            <person name="Shi J."/>
            <person name="Zhao H."/>
            <person name="Zhao H."/>
            <person name="Song W."/>
            <person name="Zhang M."/>
            <person name="Cui Y."/>
            <person name="Dong X."/>
            <person name="Liu H."/>
            <person name="Ma X."/>
            <person name="Jiao Y."/>
            <person name="Wang B."/>
            <person name="Wei X."/>
            <person name="Stein J.C."/>
            <person name="Glaubitz J.C."/>
            <person name="Lu F."/>
            <person name="Yu G."/>
            <person name="Liang C."/>
            <person name="Fengler K."/>
            <person name="Li B."/>
            <person name="Rafalski A."/>
            <person name="Schnable P.S."/>
            <person name="Ware D.H."/>
            <person name="Buckler E.S."/>
            <person name="Lai J."/>
        </authorList>
    </citation>
    <scope>NUCLEOTIDE SEQUENCE [LARGE SCALE GENOMIC DNA]</scope>
    <source>
        <strain evidence="2">cv. Missouri 17</strain>
        <tissue evidence="1">Seedling</tissue>
    </source>
</reference>
<comment type="caution">
    <text evidence="1">The sequence shown here is derived from an EMBL/GenBank/DDBJ whole genome shotgun (WGS) entry which is preliminary data.</text>
</comment>